<keyword evidence="2" id="KW-0489">Methyltransferase</keyword>
<dbReference type="Pfam" id="PF05050">
    <property type="entry name" value="Methyltransf_21"/>
    <property type="match status" value="1"/>
</dbReference>
<name>L8B9W8_RUBGE</name>
<dbReference type="InterPro" id="IPR029063">
    <property type="entry name" value="SAM-dependent_MTases_sf"/>
</dbReference>
<dbReference type="GO" id="GO:0032259">
    <property type="term" value="P:methylation"/>
    <property type="evidence" value="ECO:0007669"/>
    <property type="project" value="UniProtKB-KW"/>
</dbReference>
<evidence type="ECO:0000259" key="1">
    <source>
        <dbReference type="Pfam" id="PF05050"/>
    </source>
</evidence>
<protein>
    <submittedName>
        <fullName evidence="2">Putative Methyltransferase FkbM family</fullName>
    </submittedName>
</protein>
<sequence length="242" mass="26885">MGPRLGWLKQAGVEVGTVLDVGVQAGTEFLIQCFPDRPHVLFEPVEPYFEGIRQRYRNVEHRLVEVALSDAPGTVWLNCESRDGSGLITHSGLAPTQATKAERPDLVISKPVKRMTLDEALADQTDARPYLLKVDVDGHESQILRGAQRTLAHASIAIVEATTTTLLERAGILADAGFMLLDIVDLCYYHEVLSQVDLIFVHRDWVARCPDLRPWMTKTFAWSAWAPLAHHDALVAASQQAR</sequence>
<dbReference type="AlphaFoldDB" id="L8B9W8"/>
<dbReference type="InterPro" id="IPR053188">
    <property type="entry name" value="FkbM_Methyltransferase"/>
</dbReference>
<keyword evidence="2" id="KW-0808">Transferase</keyword>
<accession>L8B9W8</accession>
<dbReference type="PANTHER" id="PTHR36973:SF4">
    <property type="entry name" value="NODULATION PROTEIN"/>
    <property type="match status" value="1"/>
</dbReference>
<dbReference type="InterPro" id="IPR006342">
    <property type="entry name" value="FkbM_mtfrase"/>
</dbReference>
<evidence type="ECO:0000313" key="2">
    <source>
        <dbReference type="EMBL" id="CCF78642.1"/>
    </source>
</evidence>
<dbReference type="SUPFAM" id="SSF53335">
    <property type="entry name" value="S-adenosyl-L-methionine-dependent methyltransferases"/>
    <property type="match status" value="1"/>
</dbReference>
<reference evidence="2" key="2">
    <citation type="submission" date="2013-02" db="EMBL/GenBank/DDBJ databases">
        <title>EmbRS an orphan two-component system to save Rubrivivax gelatinosus from drowning.</title>
        <authorList>
            <person name="Steunou A."/>
            <person name="Liotenberg S."/>
            <person name="Soler M."/>
            <person name="Briandet R."/>
            <person name="Barbe V."/>
            <person name="Astier C."/>
            <person name="Ouchane S."/>
        </authorList>
    </citation>
    <scope>NUCLEOTIDE SEQUENCE</scope>
    <source>
        <strain evidence="2">S1</strain>
    </source>
</reference>
<dbReference type="EMBL" id="FO082878">
    <property type="protein sequence ID" value="CCF78642.1"/>
    <property type="molecule type" value="Genomic_DNA"/>
</dbReference>
<reference evidence="2" key="1">
    <citation type="submission" date="2012-02" db="EMBL/GenBank/DDBJ databases">
        <authorList>
            <person name="Genoscope - CEA"/>
        </authorList>
    </citation>
    <scope>NUCLEOTIDE SEQUENCE</scope>
    <source>
        <strain evidence="2">S1</strain>
    </source>
</reference>
<dbReference type="Gene3D" id="3.40.50.150">
    <property type="entry name" value="Vaccinia Virus protein VP39"/>
    <property type="match status" value="1"/>
</dbReference>
<feature type="domain" description="Methyltransferase FkbM" evidence="1">
    <location>
        <begin position="20"/>
        <end position="164"/>
    </location>
</feature>
<proteinExistence type="predicted"/>
<dbReference type="GO" id="GO:0008171">
    <property type="term" value="F:O-methyltransferase activity"/>
    <property type="evidence" value="ECO:0007669"/>
    <property type="project" value="TreeGrafter"/>
</dbReference>
<gene>
    <name evidence="2" type="ORF">RGS1_70348</name>
</gene>
<dbReference type="NCBIfam" id="TIGR01444">
    <property type="entry name" value="fkbM_fam"/>
    <property type="match status" value="1"/>
</dbReference>
<dbReference type="PANTHER" id="PTHR36973">
    <property type="entry name" value="SLL1456 PROTEIN-RELATED"/>
    <property type="match status" value="1"/>
</dbReference>
<organism evidence="2">
    <name type="scientific">Rubrivivax gelatinosus S1</name>
    <dbReference type="NCBI Taxonomy" id="1138313"/>
    <lineage>
        <taxon>Bacteria</taxon>
        <taxon>Pseudomonadati</taxon>
        <taxon>Pseudomonadota</taxon>
        <taxon>Betaproteobacteria</taxon>
        <taxon>Burkholderiales</taxon>
        <taxon>Sphaerotilaceae</taxon>
        <taxon>Rubrivivax</taxon>
    </lineage>
</organism>